<dbReference type="OMA" id="HALINDC"/>
<accession>L8GHV0</accession>
<keyword evidence="3 6" id="KW-0805">Transcription regulation</keyword>
<dbReference type="GO" id="GO:0070847">
    <property type="term" value="C:core mediator complex"/>
    <property type="evidence" value="ECO:0007669"/>
    <property type="project" value="TreeGrafter"/>
</dbReference>
<organism evidence="7 8">
    <name type="scientific">Acanthamoeba castellanii (strain ATCC 30010 / Neff)</name>
    <dbReference type="NCBI Taxonomy" id="1257118"/>
    <lineage>
        <taxon>Eukaryota</taxon>
        <taxon>Amoebozoa</taxon>
        <taxon>Discosea</taxon>
        <taxon>Longamoebia</taxon>
        <taxon>Centramoebida</taxon>
        <taxon>Acanthamoebidae</taxon>
        <taxon>Acanthamoeba</taxon>
    </lineage>
</organism>
<dbReference type="Gene3D" id="6.10.140.200">
    <property type="match status" value="1"/>
</dbReference>
<dbReference type="InterPro" id="IPR044888">
    <property type="entry name" value="Mediatior_Med7_sf"/>
</dbReference>
<dbReference type="Proteomes" id="UP000011083">
    <property type="component" value="Unassembled WGS sequence"/>
</dbReference>
<comment type="subunit">
    <text evidence="6">Component of the Mediator complex.</text>
</comment>
<comment type="function">
    <text evidence="6">Component of the Mediator complex, a coactivator involved in the regulated transcription of nearly all RNA polymerase II-dependent genes. Mediator functions as a bridge to convey information from gene-specific regulatory proteins to the basal RNA polymerase II transcription machinery.</text>
</comment>
<dbReference type="GO" id="GO:0003712">
    <property type="term" value="F:transcription coregulator activity"/>
    <property type="evidence" value="ECO:0007669"/>
    <property type="project" value="InterPro"/>
</dbReference>
<dbReference type="VEuPathDB" id="AmoebaDB:ACA1_091350"/>
<evidence type="ECO:0000256" key="6">
    <source>
        <dbReference type="RuleBase" id="RU364060"/>
    </source>
</evidence>
<reference evidence="7 8" key="1">
    <citation type="journal article" date="2013" name="Genome Biol.">
        <title>Genome of Acanthamoeba castellanii highlights extensive lateral gene transfer and early evolution of tyrosine kinase signaling.</title>
        <authorList>
            <person name="Clarke M."/>
            <person name="Lohan A.J."/>
            <person name="Liu B."/>
            <person name="Lagkouvardos I."/>
            <person name="Roy S."/>
            <person name="Zafar N."/>
            <person name="Bertelli C."/>
            <person name="Schilde C."/>
            <person name="Kianianmomeni A."/>
            <person name="Burglin T.R."/>
            <person name="Frech C."/>
            <person name="Turcotte B."/>
            <person name="Kopec K.O."/>
            <person name="Synnott J.M."/>
            <person name="Choo C."/>
            <person name="Paponov I."/>
            <person name="Finkler A."/>
            <person name="Soon Heng Tan C."/>
            <person name="Hutchins A.P."/>
            <person name="Weinmeier T."/>
            <person name="Rattei T."/>
            <person name="Chu J.S."/>
            <person name="Gimenez G."/>
            <person name="Irimia M."/>
            <person name="Rigden D.J."/>
            <person name="Fitzpatrick D.A."/>
            <person name="Lorenzo-Morales J."/>
            <person name="Bateman A."/>
            <person name="Chiu C.H."/>
            <person name="Tang P."/>
            <person name="Hegemann P."/>
            <person name="Fromm H."/>
            <person name="Raoult D."/>
            <person name="Greub G."/>
            <person name="Miranda-Saavedra D."/>
            <person name="Chen N."/>
            <person name="Nash P."/>
            <person name="Ginger M.L."/>
            <person name="Horn M."/>
            <person name="Schaap P."/>
            <person name="Caler L."/>
            <person name="Loftus B."/>
        </authorList>
    </citation>
    <scope>NUCLEOTIDE SEQUENCE [LARGE SCALE GENOMIC DNA]</scope>
    <source>
        <strain evidence="7 8">Neff</strain>
    </source>
</reference>
<dbReference type="InterPro" id="IPR037212">
    <property type="entry name" value="Med7/Med21-like"/>
</dbReference>
<dbReference type="PANTHER" id="PTHR21428">
    <property type="entry name" value="MEDIATOR OF RNA POLYMERASE II TRANSCRIPTION SUBUNIT 7"/>
    <property type="match status" value="1"/>
</dbReference>
<dbReference type="PANTHER" id="PTHR21428:SF11">
    <property type="entry name" value="MEDIATOR OF RNA POLYMERASE II TRANSCRIPTION SUBUNIT 7"/>
    <property type="match status" value="1"/>
</dbReference>
<keyword evidence="6" id="KW-0010">Activator</keyword>
<dbReference type="OrthoDB" id="10253553at2759"/>
<evidence type="ECO:0000256" key="3">
    <source>
        <dbReference type="ARBA" id="ARBA00023015"/>
    </source>
</evidence>
<dbReference type="EMBL" id="KB008103">
    <property type="protein sequence ID" value="ELR12625.1"/>
    <property type="molecule type" value="Genomic_DNA"/>
</dbReference>
<keyword evidence="5 6" id="KW-0539">Nucleus</keyword>
<evidence type="ECO:0000256" key="1">
    <source>
        <dbReference type="ARBA" id="ARBA00004123"/>
    </source>
</evidence>
<comment type="similarity">
    <text evidence="2 6">Belongs to the Mediator complex subunit 7 family.</text>
</comment>
<dbReference type="RefSeq" id="XP_004334638.1">
    <property type="nucleotide sequence ID" value="XM_004334590.1"/>
</dbReference>
<evidence type="ECO:0000313" key="7">
    <source>
        <dbReference type="EMBL" id="ELR12625.1"/>
    </source>
</evidence>
<evidence type="ECO:0000313" key="8">
    <source>
        <dbReference type="Proteomes" id="UP000011083"/>
    </source>
</evidence>
<dbReference type="GO" id="GO:0016592">
    <property type="term" value="C:mediator complex"/>
    <property type="evidence" value="ECO:0007669"/>
    <property type="project" value="InterPro"/>
</dbReference>
<dbReference type="InterPro" id="IPR009244">
    <property type="entry name" value="Mediatior_Med7"/>
</dbReference>
<evidence type="ECO:0000256" key="5">
    <source>
        <dbReference type="ARBA" id="ARBA00023242"/>
    </source>
</evidence>
<keyword evidence="4 6" id="KW-0804">Transcription</keyword>
<protein>
    <recommendedName>
        <fullName evidence="6">Mediator of RNA polymerase II transcription subunit 7</fullName>
    </recommendedName>
</protein>
<keyword evidence="8" id="KW-1185">Reference proteome</keyword>
<dbReference type="SUPFAM" id="SSF140718">
    <property type="entry name" value="Mediator hinge subcomplex-like"/>
    <property type="match status" value="1"/>
</dbReference>
<sequence length="244" mass="26993">MGDGARTVSAFPPPPPYFKLYTDERVAAGVAPPPPPVIEGTYSMFGRPLATQEVEDSLENHPGRVQLYPRGEINHRRELKKLNHSILHNYLELLNTLVTNPHEYTFHDKVADLEQLFVNLHFLLNAFRPHQARETLISILAEQLDKLQALTLATKNAFHGVSTLLHDSLHALAIASHHHHDGDQTAAADGAAATTTEQVLATTEAEKGEELELEPDVVAAKEEARLEAEMDRLLGQISDSHHPS</sequence>
<dbReference type="GeneID" id="14913638"/>
<dbReference type="Pfam" id="PF05983">
    <property type="entry name" value="Med7"/>
    <property type="match status" value="1"/>
</dbReference>
<dbReference type="GO" id="GO:0006357">
    <property type="term" value="P:regulation of transcription by RNA polymerase II"/>
    <property type="evidence" value="ECO:0007669"/>
    <property type="project" value="InterPro"/>
</dbReference>
<name>L8GHV0_ACACF</name>
<gene>
    <name evidence="7" type="ORF">ACA1_091350</name>
</gene>
<comment type="subcellular location">
    <subcellularLocation>
        <location evidence="1 6">Nucleus</location>
    </subcellularLocation>
</comment>
<dbReference type="AlphaFoldDB" id="L8GHV0"/>
<evidence type="ECO:0000256" key="2">
    <source>
        <dbReference type="ARBA" id="ARBA00009994"/>
    </source>
</evidence>
<dbReference type="KEGG" id="acan:ACA1_091350"/>
<evidence type="ECO:0000256" key="4">
    <source>
        <dbReference type="ARBA" id="ARBA00023163"/>
    </source>
</evidence>
<dbReference type="STRING" id="1257118.L8GHV0"/>
<proteinExistence type="inferred from homology"/>